<evidence type="ECO:0000313" key="3">
    <source>
        <dbReference type="Proteomes" id="UP000307440"/>
    </source>
</evidence>
<feature type="region of interest" description="Disordered" evidence="1">
    <location>
        <begin position="132"/>
        <end position="165"/>
    </location>
</feature>
<sequence length="165" mass="18159">MCERPFDDLTPVLVNAVIKLLSTSSYSHFGGSNSRDWLGAKRSARAASSTTWSPPIAQQEGYCGHLDHVAVIKRPPSIFCNGLSITKIFNECTHSFVPFRPWIGVKYHKVYNAAWWPLHSVLRPAPALIHAQGSSPQGMPPRSSIASTGSATFVRPSERLSESWP</sequence>
<gene>
    <name evidence="2" type="ORF">FA15DRAFT_676493</name>
</gene>
<proteinExistence type="predicted"/>
<dbReference type="EMBL" id="ML210626">
    <property type="protein sequence ID" value="TFK16841.1"/>
    <property type="molecule type" value="Genomic_DNA"/>
</dbReference>
<dbReference type="AlphaFoldDB" id="A0A5C3KA59"/>
<evidence type="ECO:0000256" key="1">
    <source>
        <dbReference type="SAM" id="MobiDB-lite"/>
    </source>
</evidence>
<feature type="compositionally biased region" description="Basic and acidic residues" evidence="1">
    <location>
        <begin position="156"/>
        <end position="165"/>
    </location>
</feature>
<organism evidence="2 3">
    <name type="scientific">Coprinopsis marcescibilis</name>
    <name type="common">Agaric fungus</name>
    <name type="synonym">Psathyrella marcescibilis</name>
    <dbReference type="NCBI Taxonomy" id="230819"/>
    <lineage>
        <taxon>Eukaryota</taxon>
        <taxon>Fungi</taxon>
        <taxon>Dikarya</taxon>
        <taxon>Basidiomycota</taxon>
        <taxon>Agaricomycotina</taxon>
        <taxon>Agaricomycetes</taxon>
        <taxon>Agaricomycetidae</taxon>
        <taxon>Agaricales</taxon>
        <taxon>Agaricineae</taxon>
        <taxon>Psathyrellaceae</taxon>
        <taxon>Coprinopsis</taxon>
    </lineage>
</organism>
<accession>A0A5C3KA59</accession>
<keyword evidence="3" id="KW-1185">Reference proteome</keyword>
<dbReference type="Proteomes" id="UP000307440">
    <property type="component" value="Unassembled WGS sequence"/>
</dbReference>
<evidence type="ECO:0000313" key="2">
    <source>
        <dbReference type="EMBL" id="TFK16841.1"/>
    </source>
</evidence>
<protein>
    <submittedName>
        <fullName evidence="2">Uncharacterized protein</fullName>
    </submittedName>
</protein>
<name>A0A5C3KA59_COPMA</name>
<reference evidence="2 3" key="1">
    <citation type="journal article" date="2019" name="Nat. Ecol. Evol.">
        <title>Megaphylogeny resolves global patterns of mushroom evolution.</title>
        <authorList>
            <person name="Varga T."/>
            <person name="Krizsan K."/>
            <person name="Foldi C."/>
            <person name="Dima B."/>
            <person name="Sanchez-Garcia M."/>
            <person name="Sanchez-Ramirez S."/>
            <person name="Szollosi G.J."/>
            <person name="Szarkandi J.G."/>
            <person name="Papp V."/>
            <person name="Albert L."/>
            <person name="Andreopoulos W."/>
            <person name="Angelini C."/>
            <person name="Antonin V."/>
            <person name="Barry K.W."/>
            <person name="Bougher N.L."/>
            <person name="Buchanan P."/>
            <person name="Buyck B."/>
            <person name="Bense V."/>
            <person name="Catcheside P."/>
            <person name="Chovatia M."/>
            <person name="Cooper J."/>
            <person name="Damon W."/>
            <person name="Desjardin D."/>
            <person name="Finy P."/>
            <person name="Geml J."/>
            <person name="Haridas S."/>
            <person name="Hughes K."/>
            <person name="Justo A."/>
            <person name="Karasinski D."/>
            <person name="Kautmanova I."/>
            <person name="Kiss B."/>
            <person name="Kocsube S."/>
            <person name="Kotiranta H."/>
            <person name="LaButti K.M."/>
            <person name="Lechner B.E."/>
            <person name="Liimatainen K."/>
            <person name="Lipzen A."/>
            <person name="Lukacs Z."/>
            <person name="Mihaltcheva S."/>
            <person name="Morgado L.N."/>
            <person name="Niskanen T."/>
            <person name="Noordeloos M.E."/>
            <person name="Ohm R.A."/>
            <person name="Ortiz-Santana B."/>
            <person name="Ovrebo C."/>
            <person name="Racz N."/>
            <person name="Riley R."/>
            <person name="Savchenko A."/>
            <person name="Shiryaev A."/>
            <person name="Soop K."/>
            <person name="Spirin V."/>
            <person name="Szebenyi C."/>
            <person name="Tomsovsky M."/>
            <person name="Tulloss R.E."/>
            <person name="Uehling J."/>
            <person name="Grigoriev I.V."/>
            <person name="Vagvolgyi C."/>
            <person name="Papp T."/>
            <person name="Martin F.M."/>
            <person name="Miettinen O."/>
            <person name="Hibbett D.S."/>
            <person name="Nagy L.G."/>
        </authorList>
    </citation>
    <scope>NUCLEOTIDE SEQUENCE [LARGE SCALE GENOMIC DNA]</scope>
    <source>
        <strain evidence="2 3">CBS 121175</strain>
    </source>
</reference>